<organism evidence="1">
    <name type="scientific">Rhizophagus irregularis (strain DAOM 181602 / DAOM 197198 / MUCL 43194)</name>
    <name type="common">Arbuscular mycorrhizal fungus</name>
    <name type="synonym">Glomus intraradices</name>
    <dbReference type="NCBI Taxonomy" id="747089"/>
    <lineage>
        <taxon>Eukaryota</taxon>
        <taxon>Fungi</taxon>
        <taxon>Fungi incertae sedis</taxon>
        <taxon>Mucoromycota</taxon>
        <taxon>Glomeromycotina</taxon>
        <taxon>Glomeromycetes</taxon>
        <taxon>Glomerales</taxon>
        <taxon>Glomeraceae</taxon>
        <taxon>Rhizophagus</taxon>
    </lineage>
</organism>
<protein>
    <submittedName>
        <fullName evidence="1">Uncharacterized protein</fullName>
    </submittedName>
</protein>
<accession>U9U8I7</accession>
<name>U9U8I7_RHIID</name>
<evidence type="ECO:0000313" key="1">
    <source>
        <dbReference type="EMBL" id="ESA16690.1"/>
    </source>
</evidence>
<reference evidence="1" key="1">
    <citation type="submission" date="2013-07" db="EMBL/GenBank/DDBJ databases">
        <title>The genome of an arbuscular mycorrhizal fungus provides insights into the evolution of the oldest plant symbiosis.</title>
        <authorList>
            <consortium name="DOE Joint Genome Institute"/>
            <person name="Tisserant E."/>
            <person name="Malbreil M."/>
            <person name="Kuo A."/>
            <person name="Kohler A."/>
            <person name="Symeonidi A."/>
            <person name="Balestrini R."/>
            <person name="Charron P."/>
            <person name="Duensing N."/>
            <person name="Frei-dit-Frey N."/>
            <person name="Gianinazzi-Pearson V."/>
            <person name="Gilbert B."/>
            <person name="Handa Y."/>
            <person name="Hijri M."/>
            <person name="Kaul R."/>
            <person name="Kawaguchi M."/>
            <person name="Krajinski F."/>
            <person name="Lammers P."/>
            <person name="Lapierre D."/>
            <person name="Masclaux F.G."/>
            <person name="Murat C."/>
            <person name="Morin E."/>
            <person name="Ndikumana S."/>
            <person name="Pagni M."/>
            <person name="Petitpierre D."/>
            <person name="Requena N."/>
            <person name="Rosikiewicz P."/>
            <person name="Riley R."/>
            <person name="Saito K."/>
            <person name="San Clemente H."/>
            <person name="Shapiro H."/>
            <person name="van Tuinen D."/>
            <person name="Becard G."/>
            <person name="Bonfante P."/>
            <person name="Paszkowski U."/>
            <person name="Shachar-Hill Y."/>
            <person name="Young J.P."/>
            <person name="Sanders I.R."/>
            <person name="Henrissat B."/>
            <person name="Rensing S.A."/>
            <person name="Grigoriev I.V."/>
            <person name="Corradi N."/>
            <person name="Roux C."/>
            <person name="Martin F."/>
        </authorList>
    </citation>
    <scope>NUCLEOTIDE SEQUENCE</scope>
    <source>
        <strain evidence="1">DAOM 197198</strain>
    </source>
</reference>
<proteinExistence type="predicted"/>
<sequence>MLGTELEILIKNLEPNTRTIRFEMLTKVFILLKKYQLIARNLKIFLNGASD</sequence>
<gene>
    <name evidence="1" type="ORF">GLOINDRAFT_22570</name>
</gene>
<dbReference type="EMBL" id="KI280852">
    <property type="protein sequence ID" value="ESA16690.1"/>
    <property type="molecule type" value="Genomic_DNA"/>
</dbReference>
<dbReference type="AlphaFoldDB" id="U9U8I7"/>
<dbReference type="HOGENOM" id="CLU_3107533_0_0_1"/>